<reference evidence="2 3" key="1">
    <citation type="journal article" date="2018" name="Sci. Rep.">
        <title>Characterisation of pathogen-specific regions and novel effector candidates in Fusarium oxysporum f. sp. cepae.</title>
        <authorList>
            <person name="Armitage A.D."/>
            <person name="Taylor A."/>
            <person name="Sobczyk M.K."/>
            <person name="Baxter L."/>
            <person name="Greenfield B.P."/>
            <person name="Bates H.J."/>
            <person name="Wilson F."/>
            <person name="Jackson A.C."/>
            <person name="Ott S."/>
            <person name="Harrison R.J."/>
            <person name="Clarkson J.P."/>
        </authorList>
    </citation>
    <scope>NUCLEOTIDE SEQUENCE [LARGE SCALE GENOMIC DNA]</scope>
    <source>
        <strain evidence="2 3">Fo_A28</strain>
    </source>
</reference>
<evidence type="ECO:0000313" key="2">
    <source>
        <dbReference type="EMBL" id="RKK92616.1"/>
    </source>
</evidence>
<evidence type="ECO:0000256" key="1">
    <source>
        <dbReference type="SAM" id="MobiDB-lite"/>
    </source>
</evidence>
<protein>
    <submittedName>
        <fullName evidence="2">Uncharacterized protein</fullName>
    </submittedName>
</protein>
<proteinExistence type="predicted"/>
<comment type="caution">
    <text evidence="2">The sequence shown here is derived from an EMBL/GenBank/DDBJ whole genome shotgun (WGS) entry which is preliminary data.</text>
</comment>
<dbReference type="Proteomes" id="UP000285860">
    <property type="component" value="Unassembled WGS sequence"/>
</dbReference>
<gene>
    <name evidence="2" type="ORF">BFJ68_g15846</name>
</gene>
<accession>A0A420PJD0</accession>
<name>A0A420PJD0_FUSOX</name>
<feature type="compositionally biased region" description="Polar residues" evidence="1">
    <location>
        <begin position="43"/>
        <end position="58"/>
    </location>
</feature>
<feature type="region of interest" description="Disordered" evidence="1">
    <location>
        <begin position="43"/>
        <end position="65"/>
    </location>
</feature>
<evidence type="ECO:0000313" key="3">
    <source>
        <dbReference type="Proteomes" id="UP000285860"/>
    </source>
</evidence>
<dbReference type="EMBL" id="MRCY01000188">
    <property type="protein sequence ID" value="RKK92616.1"/>
    <property type="molecule type" value="Genomic_DNA"/>
</dbReference>
<sequence>MCDGTLVCASAPLLLMDLILATASLYMCSRFCNLILKSPNPLGSTSAKLSQNSCSTTVPPKHTLQ</sequence>
<organism evidence="2 3">
    <name type="scientific">Fusarium oxysporum</name>
    <name type="common">Fusarium vascular wilt</name>
    <dbReference type="NCBI Taxonomy" id="5507"/>
    <lineage>
        <taxon>Eukaryota</taxon>
        <taxon>Fungi</taxon>
        <taxon>Dikarya</taxon>
        <taxon>Ascomycota</taxon>
        <taxon>Pezizomycotina</taxon>
        <taxon>Sordariomycetes</taxon>
        <taxon>Hypocreomycetidae</taxon>
        <taxon>Hypocreales</taxon>
        <taxon>Nectriaceae</taxon>
        <taxon>Fusarium</taxon>
        <taxon>Fusarium oxysporum species complex</taxon>
    </lineage>
</organism>
<dbReference type="AlphaFoldDB" id="A0A420PJD0"/>